<dbReference type="Proteomes" id="UP000198945">
    <property type="component" value="Unassembled WGS sequence"/>
</dbReference>
<feature type="domain" description="7,8-dihydro-6-hydroxymethylpterin-pyrophosphokinase" evidence="9">
    <location>
        <begin position="88"/>
        <end position="99"/>
    </location>
</feature>
<dbReference type="InterPro" id="IPR035907">
    <property type="entry name" value="Hppk_sf"/>
</dbReference>
<evidence type="ECO:0000256" key="7">
    <source>
        <dbReference type="ARBA" id="ARBA00022840"/>
    </source>
</evidence>
<keyword evidence="5" id="KW-0547">Nucleotide-binding</keyword>
<dbReference type="OrthoDB" id="9808041at2"/>
<evidence type="ECO:0000256" key="1">
    <source>
        <dbReference type="ARBA" id="ARBA00000198"/>
    </source>
</evidence>
<dbReference type="GO" id="GO:0046654">
    <property type="term" value="P:tetrahydrofolate biosynthetic process"/>
    <property type="evidence" value="ECO:0007669"/>
    <property type="project" value="UniProtKB-UniPathway"/>
</dbReference>
<dbReference type="STRING" id="54121.SAMN04515653_11034"/>
<keyword evidence="8" id="KW-0289">Folate biosynthesis</keyword>
<dbReference type="SUPFAM" id="SSF55083">
    <property type="entry name" value="6-hydroxymethyl-7,8-dihydropterin pyrophosphokinase, HPPK"/>
    <property type="match status" value="1"/>
</dbReference>
<sequence>MKTVYLGLGSNIEPKVEYLKKAVIKLSSEAKINIKKTSSLYLTKAYGYEEQADFINAVVCLKTELGPEKLLEKILQIESELGRVRTKKWGPRTIDIDILFYDNLEYQSQDLIIPHPEIRKRAFVLIPLVEAAEEELFIDNINITKWLDKLDSSSDEVEFYNEFPELNLNKK</sequence>
<name>A0A1M7NTS9_9FIRM</name>
<evidence type="ECO:0000256" key="5">
    <source>
        <dbReference type="ARBA" id="ARBA00022741"/>
    </source>
</evidence>
<accession>A0A1M7NTS9</accession>
<dbReference type="Gene3D" id="3.30.70.560">
    <property type="entry name" value="7,8-Dihydro-6-hydroxymethylpterin-pyrophosphokinase HPPK"/>
    <property type="match status" value="1"/>
</dbReference>
<evidence type="ECO:0000256" key="2">
    <source>
        <dbReference type="ARBA" id="ARBA00005051"/>
    </source>
</evidence>
<dbReference type="GO" id="GO:0046656">
    <property type="term" value="P:folic acid biosynthetic process"/>
    <property type="evidence" value="ECO:0007669"/>
    <property type="project" value="UniProtKB-KW"/>
</dbReference>
<keyword evidence="7" id="KW-0067">ATP-binding</keyword>
<dbReference type="AlphaFoldDB" id="A0A1M7NTS9"/>
<dbReference type="CDD" id="cd00483">
    <property type="entry name" value="HPPK"/>
    <property type="match status" value="1"/>
</dbReference>
<keyword evidence="4" id="KW-0808">Transferase</keyword>
<organism evidence="10 11">
    <name type="scientific">Halanaerobium congolense</name>
    <dbReference type="NCBI Taxonomy" id="54121"/>
    <lineage>
        <taxon>Bacteria</taxon>
        <taxon>Bacillati</taxon>
        <taxon>Bacillota</taxon>
        <taxon>Clostridia</taxon>
        <taxon>Halanaerobiales</taxon>
        <taxon>Halanaerobiaceae</taxon>
        <taxon>Halanaerobium</taxon>
    </lineage>
</organism>
<dbReference type="EC" id="2.7.6.3" evidence="3"/>
<evidence type="ECO:0000256" key="6">
    <source>
        <dbReference type="ARBA" id="ARBA00022777"/>
    </source>
</evidence>
<comment type="catalytic activity">
    <reaction evidence="1">
        <text>6-hydroxymethyl-7,8-dihydropterin + ATP = (7,8-dihydropterin-6-yl)methyl diphosphate + AMP + H(+)</text>
        <dbReference type="Rhea" id="RHEA:11412"/>
        <dbReference type="ChEBI" id="CHEBI:15378"/>
        <dbReference type="ChEBI" id="CHEBI:30616"/>
        <dbReference type="ChEBI" id="CHEBI:44841"/>
        <dbReference type="ChEBI" id="CHEBI:72950"/>
        <dbReference type="ChEBI" id="CHEBI:456215"/>
        <dbReference type="EC" id="2.7.6.3"/>
    </reaction>
</comment>
<evidence type="ECO:0000313" key="11">
    <source>
        <dbReference type="Proteomes" id="UP000198945"/>
    </source>
</evidence>
<evidence type="ECO:0000256" key="4">
    <source>
        <dbReference type="ARBA" id="ARBA00022679"/>
    </source>
</evidence>
<evidence type="ECO:0000256" key="8">
    <source>
        <dbReference type="ARBA" id="ARBA00022909"/>
    </source>
</evidence>
<dbReference type="GO" id="GO:0005524">
    <property type="term" value="F:ATP binding"/>
    <property type="evidence" value="ECO:0007669"/>
    <property type="project" value="UniProtKB-KW"/>
</dbReference>
<reference evidence="10 11" key="1">
    <citation type="submission" date="2016-10" db="EMBL/GenBank/DDBJ databases">
        <authorList>
            <person name="de Groot N.N."/>
        </authorList>
    </citation>
    <scope>NUCLEOTIDE SEQUENCE [LARGE SCALE GENOMIC DNA]</scope>
    <source>
        <strain evidence="10 11">WG7</strain>
    </source>
</reference>
<keyword evidence="6 10" id="KW-0418">Kinase</keyword>
<dbReference type="PROSITE" id="PS00794">
    <property type="entry name" value="HPPK"/>
    <property type="match status" value="1"/>
</dbReference>
<dbReference type="Pfam" id="PF01288">
    <property type="entry name" value="HPPK"/>
    <property type="match status" value="1"/>
</dbReference>
<dbReference type="NCBIfam" id="TIGR01498">
    <property type="entry name" value="folK"/>
    <property type="match status" value="1"/>
</dbReference>
<gene>
    <name evidence="10" type="ORF">SAMN04515654_11046</name>
</gene>
<proteinExistence type="predicted"/>
<protein>
    <recommendedName>
        <fullName evidence="3">2-amino-4-hydroxy-6-hydroxymethyldihydropteridine diphosphokinase</fullName>
        <ecNumber evidence="3">2.7.6.3</ecNumber>
    </recommendedName>
</protein>
<evidence type="ECO:0000313" key="10">
    <source>
        <dbReference type="EMBL" id="SDI63033.1"/>
    </source>
</evidence>
<dbReference type="GO" id="GO:0016301">
    <property type="term" value="F:kinase activity"/>
    <property type="evidence" value="ECO:0007669"/>
    <property type="project" value="UniProtKB-KW"/>
</dbReference>
<dbReference type="PANTHER" id="PTHR43071:SF1">
    <property type="entry name" value="2-AMINO-4-HYDROXY-6-HYDROXYMETHYLDIHYDROPTERIDINE PYROPHOSPHOKINASE"/>
    <property type="match status" value="1"/>
</dbReference>
<evidence type="ECO:0000256" key="3">
    <source>
        <dbReference type="ARBA" id="ARBA00013253"/>
    </source>
</evidence>
<evidence type="ECO:0000259" key="9">
    <source>
        <dbReference type="PROSITE" id="PS00794"/>
    </source>
</evidence>
<dbReference type="GO" id="GO:0003848">
    <property type="term" value="F:2-amino-4-hydroxy-6-hydroxymethyldihydropteridine diphosphokinase activity"/>
    <property type="evidence" value="ECO:0007669"/>
    <property type="project" value="UniProtKB-EC"/>
</dbReference>
<dbReference type="InterPro" id="IPR000550">
    <property type="entry name" value="Hppk"/>
</dbReference>
<dbReference type="EMBL" id="FNEH01000010">
    <property type="protein sequence ID" value="SDI63033.1"/>
    <property type="molecule type" value="Genomic_DNA"/>
</dbReference>
<comment type="pathway">
    <text evidence="2">Cofactor biosynthesis; tetrahydrofolate biosynthesis; 2-amino-4-hydroxy-6-hydroxymethyl-7,8-dihydropteridine diphosphate from 7,8-dihydroneopterin triphosphate: step 4/4.</text>
</comment>
<dbReference type="RefSeq" id="WP_073160038.1">
    <property type="nucleotide sequence ID" value="NZ_FNDF01000022.1"/>
</dbReference>
<dbReference type="UniPathway" id="UPA00077">
    <property type="reaction ID" value="UER00155"/>
</dbReference>
<dbReference type="PANTHER" id="PTHR43071">
    <property type="entry name" value="2-AMINO-4-HYDROXY-6-HYDROXYMETHYLDIHYDROPTERIDINE PYROPHOSPHOKINASE"/>
    <property type="match status" value="1"/>
</dbReference>